<dbReference type="EMBL" id="CAUJNA010000464">
    <property type="protein sequence ID" value="CAJ1377460.1"/>
    <property type="molecule type" value="Genomic_DNA"/>
</dbReference>
<keyword evidence="1" id="KW-0175">Coiled coil</keyword>
<comment type="caution">
    <text evidence="3">The sequence shown here is derived from an EMBL/GenBank/DDBJ whole genome shotgun (WGS) entry which is preliminary data.</text>
</comment>
<gene>
    <name evidence="3" type="ORF">EVOR1521_LOCUS6251</name>
</gene>
<evidence type="ECO:0000256" key="2">
    <source>
        <dbReference type="SAM" id="MobiDB-lite"/>
    </source>
</evidence>
<feature type="region of interest" description="Disordered" evidence="2">
    <location>
        <begin position="262"/>
        <end position="313"/>
    </location>
</feature>
<name>A0AA36MRG1_9DINO</name>
<protein>
    <submittedName>
        <fullName evidence="3">Uncharacterized protein</fullName>
    </submittedName>
</protein>
<sequence>MSGYYQPAFPQLYGQSQGSYPQSQAPQQSYPARSADPRYPQGYAAAAQTQAAPQAAQAPAAQAYAGYQPAQGQAQAQPAAREEVVGNVAHISVTGCTHSTVGGIVRGSFTASGQNHGRPTYKKDTQVNGLDVQLYYWDDRDGASFCGWWFGPKVGGDQVWAYHPSSTAMTPPKGGWKVPYDGPVDHSFAISAAQPPAAQAATAPGAAAGATAATAAQYAVYQQQLQQYQQQQQAYQQQQDQQTQMQQQMIAQQQKALQMAEMQKKQEEMKRRQEEMRRQQEEARQRQQEEVKRKAAEHRVKMEEMNRQKMEQEKRMAEERKKQYEEQRATIRIRTCMQKVRMSKEEDLATNQQELAELMQVELPNCGSNAVKVQEECAQAVEQALKRIEAQKEVKRREEERKEEALRKQRELQEKAAALLKECSSKVAAAEELVEAVVAAAAHLAPEKELKLEAVQKAASALEAKAEAATAALAECGQFSKEKSGEMRMHVKPKDAEDDTPTLAQVLQRINEAQKKKDTAVREAGVNKDKLTRKAEAKKKLDAQLLKFKKYDANKDELLDKKEVIAYAKKEFSLTLNDARASKILSALADGKGVKKDDFQRLKVQIGIVREAQKDLARRKLREEHDKEIEKTKEGLKEKVVEADEKYSQVEGKVKEVEEAGKPLITEKMKSTEMQPLLEQLEEKAQELKAAIAGFKAELQELKSSVDQEVSLWFQGHCKPLDSKTAALEPRMQRWTTLLTRSRAEMKNRATAELNVLETQMVAMIRQHQKAKGLSADDLYAAMSTSEEVSKKDFLKFFQSCEVGEAERPPAEELTRLFTFLAGGDSSLPKERMMGIIRSYKKVLKDTILTKERGVNSGAVRKLAVGEILEITGQESADEEVDVVRVQCRTLKDDEEGWVTVSGNHGTPFLAEYKGVYKVVKADEVLPSTRITATQSPSARGDHHHPLLRVGLRGTERSYQAAERARRPQAAARGVGGCLGLAQEGGEVRAGPPEVQVPVRRHGGLGDGRGQRGHRLP</sequence>
<proteinExistence type="predicted"/>
<feature type="compositionally biased region" description="Low complexity" evidence="2">
    <location>
        <begin position="13"/>
        <end position="47"/>
    </location>
</feature>
<evidence type="ECO:0000313" key="4">
    <source>
        <dbReference type="Proteomes" id="UP001178507"/>
    </source>
</evidence>
<feature type="coiled-coil region" evidence="1">
    <location>
        <begin position="371"/>
        <end position="422"/>
    </location>
</feature>
<reference evidence="3" key="1">
    <citation type="submission" date="2023-08" db="EMBL/GenBank/DDBJ databases">
        <authorList>
            <person name="Chen Y."/>
            <person name="Shah S."/>
            <person name="Dougan E. K."/>
            <person name="Thang M."/>
            <person name="Chan C."/>
        </authorList>
    </citation>
    <scope>NUCLEOTIDE SEQUENCE</scope>
</reference>
<feature type="coiled-coil region" evidence="1">
    <location>
        <begin position="626"/>
        <end position="705"/>
    </location>
</feature>
<evidence type="ECO:0000313" key="3">
    <source>
        <dbReference type="EMBL" id="CAJ1377460.1"/>
    </source>
</evidence>
<feature type="region of interest" description="Disordered" evidence="2">
    <location>
        <begin position="983"/>
        <end position="1017"/>
    </location>
</feature>
<organism evidence="3 4">
    <name type="scientific">Effrenium voratum</name>
    <dbReference type="NCBI Taxonomy" id="2562239"/>
    <lineage>
        <taxon>Eukaryota</taxon>
        <taxon>Sar</taxon>
        <taxon>Alveolata</taxon>
        <taxon>Dinophyceae</taxon>
        <taxon>Suessiales</taxon>
        <taxon>Symbiodiniaceae</taxon>
        <taxon>Effrenium</taxon>
    </lineage>
</organism>
<evidence type="ECO:0000256" key="1">
    <source>
        <dbReference type="SAM" id="Coils"/>
    </source>
</evidence>
<dbReference type="AlphaFoldDB" id="A0AA36MRG1"/>
<keyword evidence="4" id="KW-1185">Reference proteome</keyword>
<accession>A0AA36MRG1</accession>
<dbReference type="Proteomes" id="UP001178507">
    <property type="component" value="Unassembled WGS sequence"/>
</dbReference>
<feature type="region of interest" description="Disordered" evidence="2">
    <location>
        <begin position="1"/>
        <end position="47"/>
    </location>
</feature>